<evidence type="ECO:0000313" key="1">
    <source>
        <dbReference type="EMBL" id="KKN07046.1"/>
    </source>
</evidence>
<sequence length="965" mass="107555">PETLSPQPEFTVTQGGHTLATNKTGLNLQKAAWDNQWGGRNTPKLKAQMQGLLDKVKGEKNVSKLTALADNMEKLDIEIERITPKNLHKASIKQLHSLARKHKIDVPKGTTKTGIKRLLAGQQDVVETESGYAVRNLLSKNEVGTAWEIDRYSTRAEALEVFHNQQVAIHEALGRGTGTVTSKPRVRVVAEIGRTTEAPVSTLQVTGPGATSIEESTKKLVVWGKKAKPLNATEVKAAIKVNQQRQSAAGTTATRKAILGKQSAFKSLISGLAAQKGKANTPKVTPPDLSNAQWEGIYRKIIEVWPTETKATQFARANTFKAVTKLRDGNIPTDYEFGFLDKLLGREATLALHKSIAQQRGYSVSDIPRLTRDMLKATFAYDPQASPLRQTSGIVARHPEIARQAFKANIQAYVGPKPLRRLGRKVLRRSNIEFETAVKAAERINTKLEASPRYDQSTKYVKYLGVTPWASVKAGTKLQQYGGFSEFLLSRKGDNIVVKAARKWGQVINASERGANAGINTSVNLLWREGEKDLARMMSRKTMTAAQIENFRIQRGRDIMTGIKRRTAFTRQGKEFERAVNWILFSPANTWSRLVQPLQVIKRAIKSKGYEQTYAAELMVSNIAKIAAMGSIAAYTGHRLRANDPTQEPHIDGSNDPTNSMWGKTRVGNDVFDPTGGDATTYRMFARVGLSAYMYGRELITGKEGTSPKAGEEFKRWLSSRETVLLGLGKTLLTGKDWLGRPIDRVDGLLRAFPIEFVVSVIDAGTADGVWEQLAAGDIQDASVGFVKNIPVGMFGLLGGGTGSYPVRAASARYNFKNFIAQKEHNKDWDDLTIGEQRRLTRENRKQFEVLDRQVKVERVADPYDPERQIEEARLSQKKITGLLSKPNRAKIAGFSIAVSRRPKNFYLNDERYQKYQELMAKYLNERLSKRNLEGRSQRTKDILLELDVKLAKNKAFRGIRKEAR</sequence>
<dbReference type="AlphaFoldDB" id="A0A0F9Q1A4"/>
<dbReference type="EMBL" id="LAZR01004613">
    <property type="protein sequence ID" value="KKN07046.1"/>
    <property type="molecule type" value="Genomic_DNA"/>
</dbReference>
<proteinExistence type="predicted"/>
<organism evidence="1">
    <name type="scientific">marine sediment metagenome</name>
    <dbReference type="NCBI Taxonomy" id="412755"/>
    <lineage>
        <taxon>unclassified sequences</taxon>
        <taxon>metagenomes</taxon>
        <taxon>ecological metagenomes</taxon>
    </lineage>
</organism>
<gene>
    <name evidence="1" type="ORF">LCGC14_1071060</name>
</gene>
<reference evidence="1" key="1">
    <citation type="journal article" date="2015" name="Nature">
        <title>Complex archaea that bridge the gap between prokaryotes and eukaryotes.</title>
        <authorList>
            <person name="Spang A."/>
            <person name="Saw J.H."/>
            <person name="Jorgensen S.L."/>
            <person name="Zaremba-Niedzwiedzka K."/>
            <person name="Martijn J."/>
            <person name="Lind A.E."/>
            <person name="van Eijk R."/>
            <person name="Schleper C."/>
            <person name="Guy L."/>
            <person name="Ettema T.J."/>
        </authorList>
    </citation>
    <scope>NUCLEOTIDE SEQUENCE</scope>
</reference>
<protein>
    <recommendedName>
        <fullName evidence="2">Large polyvalent protein associated domain-containing protein</fullName>
    </recommendedName>
</protein>
<comment type="caution">
    <text evidence="1">The sequence shown here is derived from an EMBL/GenBank/DDBJ whole genome shotgun (WGS) entry which is preliminary data.</text>
</comment>
<name>A0A0F9Q1A4_9ZZZZ</name>
<evidence type="ECO:0008006" key="2">
    <source>
        <dbReference type="Google" id="ProtNLM"/>
    </source>
</evidence>
<feature type="non-terminal residue" evidence="1">
    <location>
        <position position="1"/>
    </location>
</feature>
<accession>A0A0F9Q1A4</accession>